<proteinExistence type="predicted"/>
<accession>A0A6S6T292</accession>
<name>A0A6S6T292_9BACT</name>
<evidence type="ECO:0000313" key="2">
    <source>
        <dbReference type="EMBL" id="CAA6813442.1"/>
    </source>
</evidence>
<dbReference type="AlphaFoldDB" id="A0A6S6T292"/>
<dbReference type="EMBL" id="CACVAX010000039">
    <property type="protein sequence ID" value="CAA6813442.1"/>
    <property type="molecule type" value="Genomic_DNA"/>
</dbReference>
<protein>
    <submittedName>
        <fullName evidence="2">Uncharacterized protein</fullName>
    </submittedName>
</protein>
<reference evidence="2" key="1">
    <citation type="submission" date="2020-01" db="EMBL/GenBank/DDBJ databases">
        <authorList>
            <person name="Meier V. D."/>
            <person name="Meier V D."/>
        </authorList>
    </citation>
    <scope>NUCLEOTIDE SEQUENCE</scope>
    <source>
        <strain evidence="2">HLG_WM_MAG_04</strain>
    </source>
</reference>
<organism evidence="2">
    <name type="scientific">uncultured Sulfurovum sp</name>
    <dbReference type="NCBI Taxonomy" id="269237"/>
    <lineage>
        <taxon>Bacteria</taxon>
        <taxon>Pseudomonadati</taxon>
        <taxon>Campylobacterota</taxon>
        <taxon>Epsilonproteobacteria</taxon>
        <taxon>Campylobacterales</taxon>
        <taxon>Sulfurovaceae</taxon>
        <taxon>Sulfurovum</taxon>
        <taxon>environmental samples</taxon>
    </lineage>
</organism>
<evidence type="ECO:0000256" key="1">
    <source>
        <dbReference type="SAM" id="Phobius"/>
    </source>
</evidence>
<feature type="transmembrane region" description="Helical" evidence="1">
    <location>
        <begin position="62"/>
        <end position="82"/>
    </location>
</feature>
<keyword evidence="1" id="KW-0812">Transmembrane</keyword>
<gene>
    <name evidence="2" type="ORF">HELGO_WM6521</name>
</gene>
<sequence>MLRLWSIWMSVSVFTLAEDNISEILDKISNNVYQAPQANLNMTVGDLGSFFEGTSAHISNLITFYSILISGLLALFSIIYFLKSSGIIKKIENNKEYIRKKHEDLEVSMKDEVKREIDRQLIYNAQNIMKEVQNDAYRKIDSNIEEIRVIEQKKLFDYQQLVYKVIQVKKYAIEEFIHNKELSDHDILLKFVNIEGRYNETLNHDLPNLFSTEIQDIVIPTIKKLSEFTELKEIIAEHVNQLLEKDLAYTDKSKLQQVLKHYKYL</sequence>
<keyword evidence="1" id="KW-0472">Membrane</keyword>
<keyword evidence="1" id="KW-1133">Transmembrane helix</keyword>